<proteinExistence type="predicted"/>
<dbReference type="OrthoDB" id="5844381at2759"/>
<evidence type="ECO:0000313" key="1">
    <source>
        <dbReference type="EMBL" id="KIH44167.1"/>
    </source>
</evidence>
<protein>
    <submittedName>
        <fullName evidence="1">Uncharacterized protein</fullName>
    </submittedName>
</protein>
<dbReference type="AlphaFoldDB" id="A0A0C2C3E8"/>
<keyword evidence="2" id="KW-1185">Reference proteome</keyword>
<evidence type="ECO:0000313" key="2">
    <source>
        <dbReference type="Proteomes" id="UP000054047"/>
    </source>
</evidence>
<feature type="non-terminal residue" evidence="1">
    <location>
        <position position="117"/>
    </location>
</feature>
<organism evidence="1 2">
    <name type="scientific">Ancylostoma duodenale</name>
    <dbReference type="NCBI Taxonomy" id="51022"/>
    <lineage>
        <taxon>Eukaryota</taxon>
        <taxon>Metazoa</taxon>
        <taxon>Ecdysozoa</taxon>
        <taxon>Nematoda</taxon>
        <taxon>Chromadorea</taxon>
        <taxon>Rhabditida</taxon>
        <taxon>Rhabditina</taxon>
        <taxon>Rhabditomorpha</taxon>
        <taxon>Strongyloidea</taxon>
        <taxon>Ancylostomatidae</taxon>
        <taxon>Ancylostomatinae</taxon>
        <taxon>Ancylostoma</taxon>
    </lineage>
</organism>
<dbReference type="EMBL" id="KN779794">
    <property type="protein sequence ID" value="KIH44167.1"/>
    <property type="molecule type" value="Genomic_DNA"/>
</dbReference>
<reference evidence="1 2" key="1">
    <citation type="submission" date="2013-12" db="EMBL/GenBank/DDBJ databases">
        <title>Draft genome of the parsitic nematode Ancylostoma duodenale.</title>
        <authorList>
            <person name="Mitreva M."/>
        </authorList>
    </citation>
    <scope>NUCLEOTIDE SEQUENCE [LARGE SCALE GENOMIC DNA]</scope>
    <source>
        <strain evidence="1 2">Zhejiang</strain>
    </source>
</reference>
<sequence>MVKLHLRDNVRDGYTPHTSRSRVKTDLYREFLGSEGDPAMTTVLMLTKDNGSMHRLDYPKAISVEIVDTKMKERRTKNVAVLRRKWRRKLDNISNFRVTLESQDKSIRKEQVAITYR</sequence>
<dbReference type="Proteomes" id="UP000054047">
    <property type="component" value="Unassembled WGS sequence"/>
</dbReference>
<accession>A0A0C2C3E8</accession>
<gene>
    <name evidence="1" type="ORF">ANCDUO_25815</name>
</gene>
<name>A0A0C2C3E8_9BILA</name>